<name>A0A6J4KPD9_9CYAN</name>
<evidence type="ECO:0000313" key="1">
    <source>
        <dbReference type="EMBL" id="CAA9311436.1"/>
    </source>
</evidence>
<sequence length="37" mass="3815">GCCWCLSVPKVFAGRAVCVYTTQSSFARGGCAVCLGL</sequence>
<feature type="non-terminal residue" evidence="1">
    <location>
        <position position="1"/>
    </location>
</feature>
<protein>
    <submittedName>
        <fullName evidence="1">Uncharacterized protein</fullName>
    </submittedName>
</protein>
<dbReference type="EMBL" id="CADCTY010000328">
    <property type="protein sequence ID" value="CAA9311436.1"/>
    <property type="molecule type" value="Genomic_DNA"/>
</dbReference>
<feature type="non-terminal residue" evidence="1">
    <location>
        <position position="37"/>
    </location>
</feature>
<dbReference type="AlphaFoldDB" id="A0A6J4KPD9"/>
<reference evidence="1" key="1">
    <citation type="submission" date="2020-02" db="EMBL/GenBank/DDBJ databases">
        <authorList>
            <person name="Meier V. D."/>
        </authorList>
    </citation>
    <scope>NUCLEOTIDE SEQUENCE</scope>
    <source>
        <strain evidence="1">AVDCRST_MAG94</strain>
    </source>
</reference>
<accession>A0A6J4KPD9</accession>
<proteinExistence type="predicted"/>
<gene>
    <name evidence="1" type="ORF">AVDCRST_MAG94-973</name>
</gene>
<organism evidence="1">
    <name type="scientific">uncultured Leptolyngbya sp</name>
    <dbReference type="NCBI Taxonomy" id="332963"/>
    <lineage>
        <taxon>Bacteria</taxon>
        <taxon>Bacillati</taxon>
        <taxon>Cyanobacteriota</taxon>
        <taxon>Cyanophyceae</taxon>
        <taxon>Leptolyngbyales</taxon>
        <taxon>Leptolyngbyaceae</taxon>
        <taxon>Leptolyngbya group</taxon>
        <taxon>Leptolyngbya</taxon>
        <taxon>environmental samples</taxon>
    </lineage>
</organism>